<keyword evidence="1" id="KW-0863">Zinc-finger</keyword>
<dbReference type="AlphaFoldDB" id="A0A9P6UIT7"/>
<evidence type="ECO:0000256" key="1">
    <source>
        <dbReference type="PROSITE-ProRule" id="PRU00047"/>
    </source>
</evidence>
<keyword evidence="5" id="KW-1185">Reference proteome</keyword>
<comment type="caution">
    <text evidence="4">The sequence shown here is derived from an EMBL/GenBank/DDBJ whole genome shotgun (WGS) entry which is preliminary data.</text>
</comment>
<dbReference type="PROSITE" id="PS50158">
    <property type="entry name" value="ZF_CCHC"/>
    <property type="match status" value="1"/>
</dbReference>
<evidence type="ECO:0000256" key="2">
    <source>
        <dbReference type="SAM" id="MobiDB-lite"/>
    </source>
</evidence>
<keyword evidence="1" id="KW-0479">Metal-binding</keyword>
<dbReference type="SUPFAM" id="SSF57756">
    <property type="entry name" value="Retrovirus zinc finger-like domains"/>
    <property type="match status" value="1"/>
</dbReference>
<dbReference type="Proteomes" id="UP000738325">
    <property type="component" value="Unassembled WGS sequence"/>
</dbReference>
<evidence type="ECO:0000313" key="4">
    <source>
        <dbReference type="EMBL" id="KAG0303927.1"/>
    </source>
</evidence>
<keyword evidence="1" id="KW-0862">Zinc</keyword>
<name>A0A9P6UIT7_9FUNG</name>
<gene>
    <name evidence="4" type="ORF">BGZ99_002552</name>
</gene>
<accession>A0A9P6UIT7</accession>
<dbReference type="InterPro" id="IPR001878">
    <property type="entry name" value="Znf_CCHC"/>
</dbReference>
<organism evidence="4 5">
    <name type="scientific">Dissophora globulifera</name>
    <dbReference type="NCBI Taxonomy" id="979702"/>
    <lineage>
        <taxon>Eukaryota</taxon>
        <taxon>Fungi</taxon>
        <taxon>Fungi incertae sedis</taxon>
        <taxon>Mucoromycota</taxon>
        <taxon>Mortierellomycotina</taxon>
        <taxon>Mortierellomycetes</taxon>
        <taxon>Mortierellales</taxon>
        <taxon>Mortierellaceae</taxon>
        <taxon>Dissophora</taxon>
    </lineage>
</organism>
<dbReference type="InterPro" id="IPR036875">
    <property type="entry name" value="Znf_CCHC_sf"/>
</dbReference>
<dbReference type="Gene3D" id="4.10.60.10">
    <property type="entry name" value="Zinc finger, CCHC-type"/>
    <property type="match status" value="1"/>
</dbReference>
<protein>
    <recommendedName>
        <fullName evidence="3">CCHC-type domain-containing protein</fullName>
    </recommendedName>
</protein>
<dbReference type="OrthoDB" id="8064718at2759"/>
<sequence>MLNNRTISSTSHSTPPPAPAQTQSTTHHLPPTVPMDLSQARHLTNEQKQHRKDTNACYYCGDTTHWSNKCPKKPVLASATNDYTNDDFALTFELEKGST</sequence>
<evidence type="ECO:0000313" key="5">
    <source>
        <dbReference type="Proteomes" id="UP000738325"/>
    </source>
</evidence>
<proteinExistence type="predicted"/>
<dbReference type="GO" id="GO:0003676">
    <property type="term" value="F:nucleic acid binding"/>
    <property type="evidence" value="ECO:0007669"/>
    <property type="project" value="InterPro"/>
</dbReference>
<evidence type="ECO:0000259" key="3">
    <source>
        <dbReference type="PROSITE" id="PS50158"/>
    </source>
</evidence>
<feature type="domain" description="CCHC-type" evidence="3">
    <location>
        <begin position="57"/>
        <end position="72"/>
    </location>
</feature>
<dbReference type="EMBL" id="JAAAIP010001776">
    <property type="protein sequence ID" value="KAG0303927.1"/>
    <property type="molecule type" value="Genomic_DNA"/>
</dbReference>
<feature type="region of interest" description="Disordered" evidence="2">
    <location>
        <begin position="1"/>
        <end position="37"/>
    </location>
</feature>
<reference evidence="4" key="1">
    <citation type="journal article" date="2020" name="Fungal Divers.">
        <title>Resolving the Mortierellaceae phylogeny through synthesis of multi-gene phylogenetics and phylogenomics.</title>
        <authorList>
            <person name="Vandepol N."/>
            <person name="Liber J."/>
            <person name="Desiro A."/>
            <person name="Na H."/>
            <person name="Kennedy M."/>
            <person name="Barry K."/>
            <person name="Grigoriev I.V."/>
            <person name="Miller A.N."/>
            <person name="O'Donnell K."/>
            <person name="Stajich J.E."/>
            <person name="Bonito G."/>
        </authorList>
    </citation>
    <scope>NUCLEOTIDE SEQUENCE</scope>
    <source>
        <strain evidence="4">REB-010B</strain>
    </source>
</reference>
<dbReference type="GO" id="GO:0008270">
    <property type="term" value="F:zinc ion binding"/>
    <property type="evidence" value="ECO:0007669"/>
    <property type="project" value="UniProtKB-KW"/>
</dbReference>
<dbReference type="SMART" id="SM00343">
    <property type="entry name" value="ZnF_C2HC"/>
    <property type="match status" value="1"/>
</dbReference>